<dbReference type="RefSeq" id="WP_096334442.1">
    <property type="nucleotide sequence ID" value="NZ_FOMX01000002.1"/>
</dbReference>
<accession>A0A1I1SVD9</accession>
<dbReference type="STRING" id="54.SAMN02745121_00299"/>
<feature type="compositionally biased region" description="Acidic residues" evidence="1">
    <location>
        <begin position="10"/>
        <end position="28"/>
    </location>
</feature>
<reference evidence="3" key="1">
    <citation type="submission" date="2016-10" db="EMBL/GenBank/DDBJ databases">
        <authorList>
            <person name="Varghese N."/>
            <person name="Submissions S."/>
        </authorList>
    </citation>
    <scope>NUCLEOTIDE SEQUENCE [LARGE SCALE GENOMIC DNA]</scope>
    <source>
        <strain evidence="3">ATCC 25963</strain>
    </source>
</reference>
<dbReference type="EMBL" id="FOMX01000002">
    <property type="protein sequence ID" value="SFD50356.1"/>
    <property type="molecule type" value="Genomic_DNA"/>
</dbReference>
<feature type="region of interest" description="Disordered" evidence="1">
    <location>
        <begin position="1"/>
        <end position="30"/>
    </location>
</feature>
<dbReference type="Proteomes" id="UP000199400">
    <property type="component" value="Unassembled WGS sequence"/>
</dbReference>
<dbReference type="OrthoDB" id="5519389at2"/>
<evidence type="ECO:0000256" key="1">
    <source>
        <dbReference type="SAM" id="MobiDB-lite"/>
    </source>
</evidence>
<sequence length="129" mass="14060">MEQRDRAGSEEPEAVLDETAVDPGDDDYGPPFERRSFGGEFVWAQGQGYTAKVLRVRAGEVVAISTKGRRDMTVMLTGGRALLETRAEDSVDRVELLPATPVAIAEGEHAYRLVAVTDVELFTIYSAKG</sequence>
<organism evidence="2 3">
    <name type="scientific">Nannocystis exedens</name>
    <dbReference type="NCBI Taxonomy" id="54"/>
    <lineage>
        <taxon>Bacteria</taxon>
        <taxon>Pseudomonadati</taxon>
        <taxon>Myxococcota</taxon>
        <taxon>Polyangia</taxon>
        <taxon>Nannocystales</taxon>
        <taxon>Nannocystaceae</taxon>
        <taxon>Nannocystis</taxon>
    </lineage>
</organism>
<evidence type="ECO:0000313" key="2">
    <source>
        <dbReference type="EMBL" id="SFD50356.1"/>
    </source>
</evidence>
<keyword evidence="3" id="KW-1185">Reference proteome</keyword>
<name>A0A1I1SVD9_9BACT</name>
<gene>
    <name evidence="2" type="ORF">SAMN02745121_00299</name>
</gene>
<proteinExistence type="predicted"/>
<dbReference type="AlphaFoldDB" id="A0A1I1SVD9"/>
<protein>
    <submittedName>
        <fullName evidence="2">Uncharacterized protein</fullName>
    </submittedName>
</protein>
<evidence type="ECO:0000313" key="3">
    <source>
        <dbReference type="Proteomes" id="UP000199400"/>
    </source>
</evidence>